<feature type="domain" description="Fibronectin type-III" evidence="3">
    <location>
        <begin position="236"/>
        <end position="318"/>
    </location>
</feature>
<organism evidence="4">
    <name type="scientific">Cyprinus carpio</name>
    <name type="common">Common carp</name>
    <dbReference type="NCBI Taxonomy" id="7962"/>
    <lineage>
        <taxon>Eukaryota</taxon>
        <taxon>Metazoa</taxon>
        <taxon>Chordata</taxon>
        <taxon>Craniata</taxon>
        <taxon>Vertebrata</taxon>
        <taxon>Euteleostomi</taxon>
        <taxon>Actinopterygii</taxon>
        <taxon>Neopterygii</taxon>
        <taxon>Teleostei</taxon>
        <taxon>Ostariophysi</taxon>
        <taxon>Cypriniformes</taxon>
        <taxon>Cyprinidae</taxon>
        <taxon>Cyprininae</taxon>
        <taxon>Cyprinus</taxon>
    </lineage>
</organism>
<dbReference type="PANTHER" id="PTHR20859:SF87">
    <property type="entry name" value="CYTOKINE RECEPTOR FAMILY MEMBER B13-RELATED"/>
    <property type="match status" value="1"/>
</dbReference>
<dbReference type="OrthoDB" id="9946382at2759"/>
<feature type="transmembrane region" description="Helical" evidence="2">
    <location>
        <begin position="448"/>
        <end position="470"/>
    </location>
</feature>
<feature type="region of interest" description="Disordered" evidence="1">
    <location>
        <begin position="515"/>
        <end position="578"/>
    </location>
</feature>
<protein>
    <submittedName>
        <fullName evidence="4">Interferon gamma receptor 1-like isoform X1</fullName>
    </submittedName>
</protein>
<dbReference type="AlphaFoldDB" id="A0A9R0B3Z7"/>
<feature type="domain" description="Fibronectin type-III" evidence="3">
    <location>
        <begin position="26"/>
        <end position="108"/>
    </location>
</feature>
<dbReference type="CDD" id="cd00063">
    <property type="entry name" value="FN3"/>
    <property type="match status" value="2"/>
</dbReference>
<dbReference type="SMART" id="SM00060">
    <property type="entry name" value="FN3"/>
    <property type="match status" value="2"/>
</dbReference>
<dbReference type="PANTHER" id="PTHR20859">
    <property type="entry name" value="INTERFERON/INTERLEUKIN RECEPTOR"/>
    <property type="match status" value="1"/>
</dbReference>
<evidence type="ECO:0000256" key="2">
    <source>
        <dbReference type="SAM" id="Phobius"/>
    </source>
</evidence>
<feature type="compositionally biased region" description="Basic and acidic residues" evidence="1">
    <location>
        <begin position="515"/>
        <end position="524"/>
    </location>
</feature>
<name>A0A9R0B3Z7_CYPCA</name>
<dbReference type="Proteomes" id="UP001155660">
    <property type="component" value="Chromosome A1"/>
</dbReference>
<evidence type="ECO:0000256" key="1">
    <source>
        <dbReference type="SAM" id="MobiDB-lite"/>
    </source>
</evidence>
<reference evidence="4" key="1">
    <citation type="submission" date="2025-08" db="UniProtKB">
        <authorList>
            <consortium name="RefSeq"/>
        </authorList>
    </citation>
    <scope>IDENTIFICATION</scope>
    <source>
        <tissue evidence="4">Muscle</tissue>
    </source>
</reference>
<dbReference type="GO" id="GO:0004896">
    <property type="term" value="F:cytokine receptor activity"/>
    <property type="evidence" value="ECO:0007669"/>
    <property type="project" value="TreeGrafter"/>
</dbReference>
<gene>
    <name evidence="4" type="primary">LOC109067051</name>
</gene>
<dbReference type="KEGG" id="ccar:109067051"/>
<keyword evidence="2" id="KW-0812">Transmembrane</keyword>
<dbReference type="RefSeq" id="XP_042619206.1">
    <property type="nucleotide sequence ID" value="XM_042763272.1"/>
</dbReference>
<dbReference type="GeneID" id="109067051"/>
<keyword evidence="2" id="KW-0472">Membrane</keyword>
<dbReference type="InterPro" id="IPR050650">
    <property type="entry name" value="Type-II_Cytokine-TF_Rcpt"/>
</dbReference>
<accession>A0A9R0B3Z7</accession>
<sequence>MQIQIYVSVTVLILIQKSVSKAVSRPSPPASVSIQCDSYGVEVRWKYSDLDQDVQFQVKVIHDYNERNSNITQNLTQSLHLNISNMLFYPAYNRYYVTVTAVRGGEESEPTLSDIFSYNKYATAKIKCYLDFPEVELSPKDGKLHVQFTNPLQLYRNSPALRGLTDNLKYCIETEEGRNEACETCEMKQNTCEASVVFSEYRGEYCINLTGKIGQRFFNLRSSCFTGDMRSSVSRPSPPASVSIQCDSYGVEVRWEYPDLDQDVQFQVKVIHDYNERNSNVTQNLTQSLRLNISSMLFYPAYNRYYVTVTAVRGGEESEPTLSDIFSYNKYATAKIKCYLDFPEVELSPKDGKLHVQFTNPLQLYRNSPALRGLTDNLEYCIETEEGKNKTSETCEMKQNTCETSVVFSEYRGEYCVNLTGKIGQRFFNLRSSCFTGDIRNYPPVTVYVYPVLGVVLTLLFITGIIMLLVSMCNSEMKKKVHLMFQYFTDFSTQPAEECRTLRVEPEAYSVVKIEQSENTKEQDPFLEMSDDELPSSTKGLGSGELEVKSPYGPNDLVGSEQSNLSDFYDCPHAPGKK</sequence>
<dbReference type="GO" id="GO:0005886">
    <property type="term" value="C:plasma membrane"/>
    <property type="evidence" value="ECO:0007669"/>
    <property type="project" value="TreeGrafter"/>
</dbReference>
<evidence type="ECO:0000313" key="4">
    <source>
        <dbReference type="RefSeq" id="XP_042619206.1"/>
    </source>
</evidence>
<dbReference type="InterPro" id="IPR003961">
    <property type="entry name" value="FN3_dom"/>
</dbReference>
<proteinExistence type="predicted"/>
<keyword evidence="2" id="KW-1133">Transmembrane helix</keyword>
<evidence type="ECO:0000259" key="3">
    <source>
        <dbReference type="SMART" id="SM00060"/>
    </source>
</evidence>